<dbReference type="InterPro" id="IPR013148">
    <property type="entry name" value="Glyco_hydro_32_N"/>
</dbReference>
<name>A0ABS3L8W2_9ENTE</name>
<dbReference type="NCBIfam" id="TIGR01322">
    <property type="entry name" value="scrB_fam"/>
    <property type="match status" value="1"/>
</dbReference>
<evidence type="ECO:0000313" key="13">
    <source>
        <dbReference type="Proteomes" id="UP000664601"/>
    </source>
</evidence>
<feature type="domain" description="Glycosyl hydrolase family 32 C-terminal" evidence="11">
    <location>
        <begin position="318"/>
        <end position="440"/>
    </location>
</feature>
<keyword evidence="6 8" id="KW-0326">Glycosidase</keyword>
<evidence type="ECO:0000256" key="7">
    <source>
        <dbReference type="ARBA" id="ARBA00033367"/>
    </source>
</evidence>
<dbReference type="Gene3D" id="2.115.10.20">
    <property type="entry name" value="Glycosyl hydrolase domain, family 43"/>
    <property type="match status" value="1"/>
</dbReference>
<comment type="pathway">
    <text evidence="1 9">Glycan biosynthesis; sucrose metabolism.</text>
</comment>
<dbReference type="PANTHER" id="PTHR43101">
    <property type="entry name" value="BETA-FRUCTOSIDASE"/>
    <property type="match status" value="1"/>
</dbReference>
<gene>
    <name evidence="12" type="ORF">JZO70_07870</name>
</gene>
<evidence type="ECO:0000259" key="10">
    <source>
        <dbReference type="Pfam" id="PF00251"/>
    </source>
</evidence>
<dbReference type="SUPFAM" id="SSF75005">
    <property type="entry name" value="Arabinanase/levansucrase/invertase"/>
    <property type="match status" value="1"/>
</dbReference>
<comment type="caution">
    <text evidence="12">The sequence shown here is derived from an EMBL/GenBank/DDBJ whole genome shotgun (WGS) entry which is preliminary data.</text>
</comment>
<evidence type="ECO:0000313" key="12">
    <source>
        <dbReference type="EMBL" id="MBO1306074.1"/>
    </source>
</evidence>
<evidence type="ECO:0000256" key="8">
    <source>
        <dbReference type="RuleBase" id="RU362110"/>
    </source>
</evidence>
<evidence type="ECO:0000256" key="3">
    <source>
        <dbReference type="ARBA" id="ARBA00012758"/>
    </source>
</evidence>
<keyword evidence="9" id="KW-0119">Carbohydrate metabolism</keyword>
<evidence type="ECO:0000256" key="1">
    <source>
        <dbReference type="ARBA" id="ARBA00004914"/>
    </source>
</evidence>
<dbReference type="InterPro" id="IPR013189">
    <property type="entry name" value="Glyco_hydro_32_C"/>
</dbReference>
<evidence type="ECO:0000256" key="6">
    <source>
        <dbReference type="ARBA" id="ARBA00023295"/>
    </source>
</evidence>
<reference evidence="12 13" key="1">
    <citation type="submission" date="2021-03" db="EMBL/GenBank/DDBJ databases">
        <title>Enterococcal diversity collection.</title>
        <authorList>
            <person name="Gilmore M.S."/>
            <person name="Schwartzman J."/>
            <person name="Van Tyne D."/>
            <person name="Martin M."/>
            <person name="Earl A.M."/>
            <person name="Manson A.L."/>
            <person name="Straub T."/>
            <person name="Salamzade R."/>
            <person name="Saavedra J."/>
            <person name="Lebreton F."/>
            <person name="Prichula J."/>
            <person name="Schaufler K."/>
            <person name="Gaca A."/>
            <person name="Sgardioli B."/>
            <person name="Wagenaar J."/>
            <person name="Strong T."/>
        </authorList>
    </citation>
    <scope>NUCLEOTIDE SEQUENCE [LARGE SCALE GENOMIC DNA]</scope>
    <source>
        <strain evidence="12 13">669A</strain>
    </source>
</reference>
<dbReference type="RefSeq" id="WP_207673002.1">
    <property type="nucleotide sequence ID" value="NZ_JAFREM010000012.1"/>
</dbReference>
<evidence type="ECO:0000256" key="4">
    <source>
        <dbReference type="ARBA" id="ARBA00019623"/>
    </source>
</evidence>
<evidence type="ECO:0000256" key="9">
    <source>
        <dbReference type="RuleBase" id="RU365015"/>
    </source>
</evidence>
<keyword evidence="9" id="KW-0963">Cytoplasm</keyword>
<comment type="function">
    <text evidence="9">Enables the bacterium to metabolize sucrose as a sole carbon source.</text>
</comment>
<dbReference type="PANTHER" id="PTHR43101:SF1">
    <property type="entry name" value="BETA-FRUCTOSIDASE"/>
    <property type="match status" value="1"/>
</dbReference>
<dbReference type="EC" id="3.2.1.26" evidence="3 8"/>
<dbReference type="Gene3D" id="2.60.120.560">
    <property type="entry name" value="Exo-inulinase, domain 1"/>
    <property type="match status" value="1"/>
</dbReference>
<keyword evidence="5 8" id="KW-0378">Hydrolase</keyword>
<dbReference type="InterPro" id="IPR051214">
    <property type="entry name" value="GH32_Enzymes"/>
</dbReference>
<dbReference type="Pfam" id="PF08244">
    <property type="entry name" value="Glyco_hydro_32C"/>
    <property type="match status" value="1"/>
</dbReference>
<dbReference type="CDD" id="cd18623">
    <property type="entry name" value="GH32_ScrB-like"/>
    <property type="match status" value="1"/>
</dbReference>
<dbReference type="Pfam" id="PF00251">
    <property type="entry name" value="Glyco_hydro_32N"/>
    <property type="match status" value="1"/>
</dbReference>
<dbReference type="EMBL" id="JAFREM010000012">
    <property type="protein sequence ID" value="MBO1306074.1"/>
    <property type="molecule type" value="Genomic_DNA"/>
</dbReference>
<dbReference type="SUPFAM" id="SSF49899">
    <property type="entry name" value="Concanavalin A-like lectins/glucanases"/>
    <property type="match status" value="1"/>
</dbReference>
<comment type="catalytic activity">
    <reaction evidence="8">
        <text>Hydrolysis of terminal non-reducing beta-D-fructofuranoside residues in beta-D-fructofuranosides.</text>
        <dbReference type="EC" id="3.2.1.26"/>
    </reaction>
</comment>
<proteinExistence type="inferred from homology"/>
<dbReference type="InterPro" id="IPR023296">
    <property type="entry name" value="Glyco_hydro_beta-prop_sf"/>
</dbReference>
<sequence length="446" mass="51729">MKHKYKNSFHIEPAQGLLNDPNGLIQYQGKYYFFHQWNRFNTNHEYKEWGLFTSTDLVNWENPGTALVPDLADDKDGIYSGSAIEHDQKMYLFYTGNTKTKGIRKSWQKIAVSADGKTFIKEPQGIETPAGFTEHHRDPKVWQSQGKWWMIVGAQTTENVGAITLFTSTDLINWAFQGTFYSDPDLEQMCECPDVFSLTDEVDILTVCPQKRSSNEEIDLPVSSYAGYSVGKVDYQQKQFVPTGEIQLLDQGFDFYAPQSFQDDKGRRIIVAWMSRMDEEQEKQCPTIKEGYLHCLTMPRELKWEQGQLRQVPLKEYQQLRKDQQTYTAAEEVIKNQQTAYELVIDFKEEVSAFDLTLNAEANSLQFKDNVLQVSRINWVSGEKEVKEIPLESLHKLQIFCDTSTLEIFINDGQFVFSMRNFRTRSSSDITYKHLNEKGSVVFYNY</sequence>
<dbReference type="SMART" id="SM00640">
    <property type="entry name" value="Glyco_32"/>
    <property type="match status" value="1"/>
</dbReference>
<protein>
    <recommendedName>
        <fullName evidence="4 8">Sucrose-6-phosphate hydrolase</fullName>
        <ecNumber evidence="3 8">3.2.1.26</ecNumber>
    </recommendedName>
    <alternativeName>
        <fullName evidence="7 9">Invertase</fullName>
    </alternativeName>
</protein>
<dbReference type="InterPro" id="IPR001362">
    <property type="entry name" value="Glyco_hydro_32"/>
</dbReference>
<keyword evidence="13" id="KW-1185">Reference proteome</keyword>
<dbReference type="Proteomes" id="UP000664601">
    <property type="component" value="Unassembled WGS sequence"/>
</dbReference>
<dbReference type="PROSITE" id="PS00609">
    <property type="entry name" value="GLYCOSYL_HYDROL_F32"/>
    <property type="match status" value="1"/>
</dbReference>
<evidence type="ECO:0000259" key="11">
    <source>
        <dbReference type="Pfam" id="PF08244"/>
    </source>
</evidence>
<accession>A0ABS3L8W2</accession>
<dbReference type="GO" id="GO:0016787">
    <property type="term" value="F:hydrolase activity"/>
    <property type="evidence" value="ECO:0007669"/>
    <property type="project" value="UniProtKB-KW"/>
</dbReference>
<dbReference type="InterPro" id="IPR013320">
    <property type="entry name" value="ConA-like_dom_sf"/>
</dbReference>
<evidence type="ECO:0000256" key="2">
    <source>
        <dbReference type="ARBA" id="ARBA00009902"/>
    </source>
</evidence>
<comment type="subcellular location">
    <subcellularLocation>
        <location evidence="9">Cytoplasm</location>
    </subcellularLocation>
</comment>
<comment type="similarity">
    <text evidence="2 8">Belongs to the glycosyl hydrolase 32 family.</text>
</comment>
<feature type="domain" description="Glycosyl hydrolase family 32 N-terminal" evidence="10">
    <location>
        <begin position="10"/>
        <end position="313"/>
    </location>
</feature>
<dbReference type="InterPro" id="IPR006232">
    <property type="entry name" value="Suc6P_hydrolase"/>
</dbReference>
<dbReference type="InterPro" id="IPR018053">
    <property type="entry name" value="Glyco_hydro_32_AS"/>
</dbReference>
<evidence type="ECO:0000256" key="5">
    <source>
        <dbReference type="ARBA" id="ARBA00022801"/>
    </source>
</evidence>
<organism evidence="12 13">
    <name type="scientific">Candidatus Enterococcus moelleringii</name>
    <dbReference type="NCBI Taxonomy" id="2815325"/>
    <lineage>
        <taxon>Bacteria</taxon>
        <taxon>Bacillati</taxon>
        <taxon>Bacillota</taxon>
        <taxon>Bacilli</taxon>
        <taxon>Lactobacillales</taxon>
        <taxon>Enterococcaceae</taxon>
        <taxon>Enterococcus</taxon>
    </lineage>
</organism>